<dbReference type="GO" id="GO:0005886">
    <property type="term" value="C:plasma membrane"/>
    <property type="evidence" value="ECO:0007669"/>
    <property type="project" value="UniProtKB-SubCell"/>
</dbReference>
<proteinExistence type="predicted"/>
<gene>
    <name evidence="7" type="ORF">DFR37_1258</name>
</gene>
<evidence type="ECO:0000313" key="8">
    <source>
        <dbReference type="Proteomes" id="UP000253628"/>
    </source>
</evidence>
<dbReference type="PANTHER" id="PTHR30482">
    <property type="entry name" value="HIGH-AFFINITY BRANCHED-CHAIN AMINO ACID TRANSPORT SYSTEM PERMEASE"/>
    <property type="match status" value="1"/>
</dbReference>
<keyword evidence="4 6" id="KW-1133">Transmembrane helix</keyword>
<evidence type="ECO:0000256" key="3">
    <source>
        <dbReference type="ARBA" id="ARBA00022692"/>
    </source>
</evidence>
<sequence length="321" mass="34795">MSQVQHSLQAGRRWKFWEPLLWVLPIAVLALFPSQAFLLNQMAVMALFGISLDLILGYTGIMSLGHAAFFGLGGFAAALFAKYINPDPLLGLAVALAICAFAGAICSLTIIRGSELTVVMVTLGVSLIFMDLANYMTWLTGGADGLQGVIMGPVLGVFEFDLYGMTAAYYALAVLFVFFLLARRLVNSPFGFGLKAIRDNRLRASAIGIHTSSRIIIAYTISAAVAGVAGAVLAQSMAFASLDIFAFERSADVLLMVVIGGIGWLYGGVVGAVVFSGLHHVLSDLTPQYWMFWLGIFLVALMRVGRERFIRPWTWFRRSSS</sequence>
<dbReference type="CDD" id="cd06581">
    <property type="entry name" value="TM_PBP1_LivM_like"/>
    <property type="match status" value="1"/>
</dbReference>
<keyword evidence="5 6" id="KW-0472">Membrane</keyword>
<dbReference type="PANTHER" id="PTHR30482:SF17">
    <property type="entry name" value="ABC TRANSPORTER ATP-BINDING PROTEIN"/>
    <property type="match status" value="1"/>
</dbReference>
<name>A0A366GY21_9BURK</name>
<reference evidence="7 8" key="1">
    <citation type="submission" date="2018-06" db="EMBL/GenBank/DDBJ databases">
        <title>Genomic Encyclopedia of Type Strains, Phase IV (KMG-IV): sequencing the most valuable type-strain genomes for metagenomic binning, comparative biology and taxonomic classification.</title>
        <authorList>
            <person name="Goeker M."/>
        </authorList>
    </citation>
    <scope>NUCLEOTIDE SEQUENCE [LARGE SCALE GENOMIC DNA]</scope>
    <source>
        <strain evidence="7 8">DSM 25520</strain>
    </source>
</reference>
<comment type="subcellular location">
    <subcellularLocation>
        <location evidence="1">Cell membrane</location>
        <topology evidence="1">Multi-pass membrane protein</topology>
    </subcellularLocation>
</comment>
<keyword evidence="8" id="KW-1185">Reference proteome</keyword>
<comment type="caution">
    <text evidence="7">The sequence shown here is derived from an EMBL/GenBank/DDBJ whole genome shotgun (WGS) entry which is preliminary data.</text>
</comment>
<keyword evidence="3 6" id="KW-0812">Transmembrane</keyword>
<dbReference type="OrthoDB" id="3460090at2"/>
<dbReference type="GO" id="GO:0015658">
    <property type="term" value="F:branched-chain amino acid transmembrane transporter activity"/>
    <property type="evidence" value="ECO:0007669"/>
    <property type="project" value="InterPro"/>
</dbReference>
<feature type="transmembrane region" description="Helical" evidence="6">
    <location>
        <begin position="90"/>
        <end position="111"/>
    </location>
</feature>
<keyword evidence="2" id="KW-1003">Cell membrane</keyword>
<evidence type="ECO:0000256" key="5">
    <source>
        <dbReference type="ARBA" id="ARBA00023136"/>
    </source>
</evidence>
<evidence type="ECO:0000313" key="7">
    <source>
        <dbReference type="EMBL" id="RBP33646.1"/>
    </source>
</evidence>
<evidence type="ECO:0000256" key="1">
    <source>
        <dbReference type="ARBA" id="ARBA00004651"/>
    </source>
</evidence>
<accession>A0A366GY21</accession>
<dbReference type="Proteomes" id="UP000253628">
    <property type="component" value="Unassembled WGS sequence"/>
</dbReference>
<dbReference type="InterPro" id="IPR001851">
    <property type="entry name" value="ABC_transp_permease"/>
</dbReference>
<evidence type="ECO:0000256" key="4">
    <source>
        <dbReference type="ARBA" id="ARBA00022989"/>
    </source>
</evidence>
<dbReference type="InterPro" id="IPR043428">
    <property type="entry name" value="LivM-like"/>
</dbReference>
<dbReference type="Pfam" id="PF02653">
    <property type="entry name" value="BPD_transp_2"/>
    <property type="match status" value="1"/>
</dbReference>
<feature type="transmembrane region" description="Helical" evidence="6">
    <location>
        <begin position="253"/>
        <end position="275"/>
    </location>
</feature>
<feature type="transmembrane region" description="Helical" evidence="6">
    <location>
        <begin position="287"/>
        <end position="305"/>
    </location>
</feature>
<organism evidence="7 8">
    <name type="scientific">Eoetvoesiella caeni</name>
    <dbReference type="NCBI Taxonomy" id="645616"/>
    <lineage>
        <taxon>Bacteria</taxon>
        <taxon>Pseudomonadati</taxon>
        <taxon>Pseudomonadota</taxon>
        <taxon>Betaproteobacteria</taxon>
        <taxon>Burkholderiales</taxon>
        <taxon>Alcaligenaceae</taxon>
        <taxon>Eoetvoesiella</taxon>
    </lineage>
</organism>
<dbReference type="EMBL" id="QNRQ01000025">
    <property type="protein sequence ID" value="RBP33646.1"/>
    <property type="molecule type" value="Genomic_DNA"/>
</dbReference>
<protein>
    <submittedName>
        <fullName evidence="7">Amino acid/amide ABC transporter membrane protein 2 (HAAT family)</fullName>
    </submittedName>
</protein>
<dbReference type="RefSeq" id="WP_113935310.1">
    <property type="nucleotide sequence ID" value="NZ_JACCEU010000020.1"/>
</dbReference>
<feature type="transmembrane region" description="Helical" evidence="6">
    <location>
        <begin position="160"/>
        <end position="181"/>
    </location>
</feature>
<dbReference type="AlphaFoldDB" id="A0A366GY21"/>
<feature type="transmembrane region" description="Helical" evidence="6">
    <location>
        <begin position="118"/>
        <end position="140"/>
    </location>
</feature>
<evidence type="ECO:0000256" key="2">
    <source>
        <dbReference type="ARBA" id="ARBA00022475"/>
    </source>
</evidence>
<feature type="transmembrane region" description="Helical" evidence="6">
    <location>
        <begin position="20"/>
        <end position="38"/>
    </location>
</feature>
<evidence type="ECO:0000256" key="6">
    <source>
        <dbReference type="SAM" id="Phobius"/>
    </source>
</evidence>